<dbReference type="AlphaFoldDB" id="A0A8J3N8H7"/>
<proteinExistence type="predicted"/>
<comment type="caution">
    <text evidence="3">The sequence shown here is derived from an EMBL/GenBank/DDBJ whole genome shotgun (WGS) entry which is preliminary data.</text>
</comment>
<feature type="transmembrane region" description="Helical" evidence="1">
    <location>
        <begin position="31"/>
        <end position="51"/>
    </location>
</feature>
<feature type="domain" description="CBU-0592-like" evidence="2">
    <location>
        <begin position="5"/>
        <end position="76"/>
    </location>
</feature>
<sequence>MHMGEILQTVGALMVLGGFALSQFRILSQHSYLYLLLNVIGSGILAVLAALQLQWGFLLLEGGWSLVAFWGIITRISGRTSFSSH</sequence>
<feature type="transmembrane region" description="Helical" evidence="1">
    <location>
        <begin position="6"/>
        <end position="24"/>
    </location>
</feature>
<dbReference type="Pfam" id="PF26604">
    <property type="entry name" value="CBU_0592"/>
    <property type="match status" value="1"/>
</dbReference>
<keyword evidence="1" id="KW-0472">Membrane</keyword>
<keyword evidence="4" id="KW-1185">Reference proteome</keyword>
<dbReference type="RefSeq" id="WP_220209024.1">
    <property type="nucleotide sequence ID" value="NZ_BNJK01000002.1"/>
</dbReference>
<evidence type="ECO:0000313" key="3">
    <source>
        <dbReference type="EMBL" id="GHO98267.1"/>
    </source>
</evidence>
<evidence type="ECO:0000259" key="2">
    <source>
        <dbReference type="Pfam" id="PF26604"/>
    </source>
</evidence>
<evidence type="ECO:0000313" key="4">
    <source>
        <dbReference type="Proteomes" id="UP000597444"/>
    </source>
</evidence>
<protein>
    <recommendedName>
        <fullName evidence="2">CBU-0592-like domain-containing protein</fullName>
    </recommendedName>
</protein>
<keyword evidence="1" id="KW-1133">Transmembrane helix</keyword>
<keyword evidence="1" id="KW-0812">Transmembrane</keyword>
<dbReference type="EMBL" id="BNJK01000002">
    <property type="protein sequence ID" value="GHO98267.1"/>
    <property type="molecule type" value="Genomic_DNA"/>
</dbReference>
<dbReference type="NCBIfam" id="NF047864">
    <property type="entry name" value="CBU_0592_membra"/>
    <property type="match status" value="1"/>
</dbReference>
<organism evidence="3 4">
    <name type="scientific">Reticulibacter mediterranei</name>
    <dbReference type="NCBI Taxonomy" id="2778369"/>
    <lineage>
        <taxon>Bacteria</taxon>
        <taxon>Bacillati</taxon>
        <taxon>Chloroflexota</taxon>
        <taxon>Ktedonobacteria</taxon>
        <taxon>Ktedonobacterales</taxon>
        <taxon>Reticulibacteraceae</taxon>
        <taxon>Reticulibacter</taxon>
    </lineage>
</organism>
<name>A0A8J3N8H7_9CHLR</name>
<accession>A0A8J3N8H7</accession>
<evidence type="ECO:0000256" key="1">
    <source>
        <dbReference type="SAM" id="Phobius"/>
    </source>
</evidence>
<reference evidence="3" key="1">
    <citation type="submission" date="2020-10" db="EMBL/GenBank/DDBJ databases">
        <title>Taxonomic study of unclassified bacteria belonging to the class Ktedonobacteria.</title>
        <authorList>
            <person name="Yabe S."/>
            <person name="Wang C.M."/>
            <person name="Zheng Y."/>
            <person name="Sakai Y."/>
            <person name="Cavaletti L."/>
            <person name="Monciardini P."/>
            <person name="Donadio S."/>
        </authorList>
    </citation>
    <scope>NUCLEOTIDE SEQUENCE</scope>
    <source>
        <strain evidence="3">ID150040</strain>
    </source>
</reference>
<gene>
    <name evidence="3" type="ORF">KSF_083150</name>
</gene>
<dbReference type="InterPro" id="IPR058058">
    <property type="entry name" value="CBU_0592-like"/>
</dbReference>
<dbReference type="Proteomes" id="UP000597444">
    <property type="component" value="Unassembled WGS sequence"/>
</dbReference>